<dbReference type="GO" id="GO:0090729">
    <property type="term" value="F:toxin activity"/>
    <property type="evidence" value="ECO:0007669"/>
    <property type="project" value="UniProtKB-KW"/>
</dbReference>
<dbReference type="InterPro" id="IPR039018">
    <property type="entry name" value="VapC20-like"/>
</dbReference>
<dbReference type="InterPro" id="IPR022907">
    <property type="entry name" value="VapC_family"/>
</dbReference>
<name>A0A2T1DXV3_9CYAN</name>
<dbReference type="HAMAP" id="MF_00265">
    <property type="entry name" value="VapC_Nob1"/>
    <property type="match status" value="1"/>
</dbReference>
<evidence type="ECO:0000256" key="4">
    <source>
        <dbReference type="ARBA" id="ARBA00022801"/>
    </source>
</evidence>
<comment type="similarity">
    <text evidence="5">Belongs to the PINc/VapC protein family.</text>
</comment>
<evidence type="ECO:0000313" key="8">
    <source>
        <dbReference type="Proteomes" id="UP000239576"/>
    </source>
</evidence>
<feature type="binding site" evidence="5">
    <location>
        <position position="112"/>
    </location>
    <ligand>
        <name>Mg(2+)</name>
        <dbReference type="ChEBI" id="CHEBI:18420"/>
    </ligand>
</feature>
<reference evidence="8" key="1">
    <citation type="submission" date="2018-02" db="EMBL/GenBank/DDBJ databases">
        <authorList>
            <person name="Moore K."/>
            <person name="Momper L."/>
        </authorList>
    </citation>
    <scope>NUCLEOTIDE SEQUENCE [LARGE SCALE GENOMIC DNA]</scope>
    <source>
        <strain evidence="8">ULC18</strain>
    </source>
</reference>
<keyword evidence="5" id="KW-0460">Magnesium</keyword>
<dbReference type="AlphaFoldDB" id="A0A2T1DXV3"/>
<evidence type="ECO:0000259" key="6">
    <source>
        <dbReference type="Pfam" id="PF01850"/>
    </source>
</evidence>
<keyword evidence="5" id="KW-0800">Toxin</keyword>
<dbReference type="EMBL" id="PVWK01000126">
    <property type="protein sequence ID" value="PSB25312.1"/>
    <property type="molecule type" value="Genomic_DNA"/>
</dbReference>
<dbReference type="GO" id="GO:0016787">
    <property type="term" value="F:hydrolase activity"/>
    <property type="evidence" value="ECO:0007669"/>
    <property type="project" value="UniProtKB-KW"/>
</dbReference>
<proteinExistence type="inferred from homology"/>
<reference evidence="7 8" key="2">
    <citation type="submission" date="2018-03" db="EMBL/GenBank/DDBJ databases">
        <title>The ancient ancestry and fast evolution of plastids.</title>
        <authorList>
            <person name="Moore K.R."/>
            <person name="Magnabosco C."/>
            <person name="Momper L."/>
            <person name="Gold D.A."/>
            <person name="Bosak T."/>
            <person name="Fournier G.P."/>
        </authorList>
    </citation>
    <scope>NUCLEOTIDE SEQUENCE [LARGE SCALE GENOMIC DNA]</scope>
    <source>
        <strain evidence="7 8">ULC18</strain>
    </source>
</reference>
<dbReference type="InterPro" id="IPR029060">
    <property type="entry name" value="PIN-like_dom_sf"/>
</dbReference>
<dbReference type="Proteomes" id="UP000239576">
    <property type="component" value="Unassembled WGS sequence"/>
</dbReference>
<keyword evidence="4 5" id="KW-0378">Hydrolase</keyword>
<evidence type="ECO:0000313" key="7">
    <source>
        <dbReference type="EMBL" id="PSB25312.1"/>
    </source>
</evidence>
<keyword evidence="3 5" id="KW-0479">Metal-binding</keyword>
<sequence length="149" mass="16752">MTGDVKPVFVDTNILVYASTVRSPLHQVARQALQQRYDSGAELWISRQILREYLATLTRSQSFTDPLPMETLLEEIQVYQSRFRVAEDNAQVTASLLALMQQVSVGGKQVHDANIVATMQAYGIEQLLTHNTIDFERFATLITVLPLGE</sequence>
<organism evidence="7 8">
    <name type="scientific">Stenomitos frigidus ULC18</name>
    <dbReference type="NCBI Taxonomy" id="2107698"/>
    <lineage>
        <taxon>Bacteria</taxon>
        <taxon>Bacillati</taxon>
        <taxon>Cyanobacteriota</taxon>
        <taxon>Cyanophyceae</taxon>
        <taxon>Leptolyngbyales</taxon>
        <taxon>Leptolyngbyaceae</taxon>
        <taxon>Stenomitos</taxon>
    </lineage>
</organism>
<dbReference type="InterPro" id="IPR002716">
    <property type="entry name" value="PIN_dom"/>
</dbReference>
<dbReference type="SUPFAM" id="SSF88723">
    <property type="entry name" value="PIN domain-like"/>
    <property type="match status" value="1"/>
</dbReference>
<dbReference type="EC" id="3.1.-.-" evidence="5"/>
<comment type="caution">
    <text evidence="7">The sequence shown here is derived from an EMBL/GenBank/DDBJ whole genome shotgun (WGS) entry which is preliminary data.</text>
</comment>
<gene>
    <name evidence="5" type="primary">vapC</name>
    <name evidence="7" type="ORF">C7B82_23525</name>
</gene>
<keyword evidence="8" id="KW-1185">Reference proteome</keyword>
<keyword evidence="2 5" id="KW-0540">Nuclease</keyword>
<dbReference type="PANTHER" id="PTHR42188">
    <property type="entry name" value="23S RRNA-SPECIFIC ENDONUCLEASE VAPC20"/>
    <property type="match status" value="1"/>
</dbReference>
<dbReference type="RefSeq" id="WP_106259095.1">
    <property type="nucleotide sequence ID" value="NZ_CAWNSW010000164.1"/>
</dbReference>
<comment type="cofactor">
    <cofactor evidence="5">
        <name>Mg(2+)</name>
        <dbReference type="ChEBI" id="CHEBI:18420"/>
    </cofactor>
</comment>
<protein>
    <recommendedName>
        <fullName evidence="5">Ribonuclease VapC</fullName>
        <shortName evidence="5">RNase VapC</shortName>
        <ecNumber evidence="5">3.1.-.-</ecNumber>
    </recommendedName>
    <alternativeName>
        <fullName evidence="5">Toxin VapC</fullName>
    </alternativeName>
</protein>
<accession>A0A2T1DXV3</accession>
<evidence type="ECO:0000256" key="3">
    <source>
        <dbReference type="ARBA" id="ARBA00022723"/>
    </source>
</evidence>
<dbReference type="PANTHER" id="PTHR42188:SF1">
    <property type="entry name" value="23S RRNA-SPECIFIC ENDONUCLEASE VAPC20"/>
    <property type="match status" value="1"/>
</dbReference>
<evidence type="ECO:0000256" key="2">
    <source>
        <dbReference type="ARBA" id="ARBA00022722"/>
    </source>
</evidence>
<dbReference type="OrthoDB" id="7062868at2"/>
<dbReference type="Gene3D" id="3.40.50.1010">
    <property type="entry name" value="5'-nuclease"/>
    <property type="match status" value="1"/>
</dbReference>
<dbReference type="Pfam" id="PF01850">
    <property type="entry name" value="PIN"/>
    <property type="match status" value="1"/>
</dbReference>
<evidence type="ECO:0000256" key="1">
    <source>
        <dbReference type="ARBA" id="ARBA00022649"/>
    </source>
</evidence>
<feature type="binding site" evidence="5">
    <location>
        <position position="11"/>
    </location>
    <ligand>
        <name>Mg(2+)</name>
        <dbReference type="ChEBI" id="CHEBI:18420"/>
    </ligand>
</feature>
<keyword evidence="1 5" id="KW-1277">Toxin-antitoxin system</keyword>
<evidence type="ECO:0000256" key="5">
    <source>
        <dbReference type="HAMAP-Rule" id="MF_00265"/>
    </source>
</evidence>
<dbReference type="GO" id="GO:0000287">
    <property type="term" value="F:magnesium ion binding"/>
    <property type="evidence" value="ECO:0007669"/>
    <property type="project" value="UniProtKB-UniRule"/>
</dbReference>
<dbReference type="GO" id="GO:0016075">
    <property type="term" value="P:rRNA catabolic process"/>
    <property type="evidence" value="ECO:0007669"/>
    <property type="project" value="TreeGrafter"/>
</dbReference>
<comment type="function">
    <text evidence="5">Toxic component of a toxin-antitoxin (TA) system. An RNase.</text>
</comment>
<dbReference type="GO" id="GO:0004521">
    <property type="term" value="F:RNA endonuclease activity"/>
    <property type="evidence" value="ECO:0007669"/>
    <property type="project" value="InterPro"/>
</dbReference>
<feature type="domain" description="PIN" evidence="6">
    <location>
        <begin position="8"/>
        <end position="139"/>
    </location>
</feature>